<sequence length="97" mass="10423">MRNDQPVACQFRPRVAAAMMAWLRRRMVMRAGGRLANPLIRLSRAVSCARKAQRFRLCNPERRSLTIRMTLGPTPFSALGLGLAGGGGGSPGSAATV</sequence>
<dbReference type="AlphaFoldDB" id="A0A3M0MUE8"/>
<comment type="caution">
    <text evidence="1">The sequence shown here is derived from an EMBL/GenBank/DDBJ whole genome shotgun (WGS) entry which is preliminary data.</text>
</comment>
<keyword evidence="2" id="KW-1185">Reference proteome</keyword>
<accession>A0A3M0MUE8</accession>
<dbReference type="OrthoDB" id="10012264at2"/>
<dbReference type="EMBL" id="QOKZ01000004">
    <property type="protein sequence ID" value="RMC34937.1"/>
    <property type="molecule type" value="Genomic_DNA"/>
</dbReference>
<proteinExistence type="predicted"/>
<evidence type="ECO:0000313" key="2">
    <source>
        <dbReference type="Proteomes" id="UP000273516"/>
    </source>
</evidence>
<protein>
    <submittedName>
        <fullName evidence="1">Uncharacterized protein</fullName>
    </submittedName>
</protein>
<reference evidence="1 2" key="1">
    <citation type="submission" date="2018-07" db="EMBL/GenBank/DDBJ databases">
        <authorList>
            <person name="Zhang Y."/>
            <person name="Wang L."/>
            <person name="Ma S."/>
        </authorList>
    </citation>
    <scope>NUCLEOTIDE SEQUENCE [LARGE SCALE GENOMIC DNA]</scope>
    <source>
        <strain evidence="1 2">4-2</strain>
    </source>
</reference>
<dbReference type="Proteomes" id="UP000273516">
    <property type="component" value="Unassembled WGS sequence"/>
</dbReference>
<gene>
    <name evidence="1" type="ORF">C9E81_12675</name>
</gene>
<evidence type="ECO:0000313" key="1">
    <source>
        <dbReference type="EMBL" id="RMC34937.1"/>
    </source>
</evidence>
<organism evidence="1 2">
    <name type="scientific">Paracoccus alkanivorans</name>
    <dbReference type="NCBI Taxonomy" id="2116655"/>
    <lineage>
        <taxon>Bacteria</taxon>
        <taxon>Pseudomonadati</taxon>
        <taxon>Pseudomonadota</taxon>
        <taxon>Alphaproteobacteria</taxon>
        <taxon>Rhodobacterales</taxon>
        <taxon>Paracoccaceae</taxon>
        <taxon>Paracoccus</taxon>
    </lineage>
</organism>
<dbReference type="RefSeq" id="WP_122112714.1">
    <property type="nucleotide sequence ID" value="NZ_QOKZ01000004.1"/>
</dbReference>
<name>A0A3M0MUE8_9RHOB</name>